<name>A0ACC0HCM1_9ERIC</name>
<evidence type="ECO:0000313" key="1">
    <source>
        <dbReference type="EMBL" id="KAI8010582.1"/>
    </source>
</evidence>
<evidence type="ECO:0000313" key="2">
    <source>
        <dbReference type="Proteomes" id="UP001060215"/>
    </source>
</evidence>
<gene>
    <name evidence="1" type="ORF">LOK49_LG06G02238</name>
</gene>
<reference evidence="1 2" key="1">
    <citation type="journal article" date="2022" name="Plant J.">
        <title>Chromosome-level genome of Camellia lanceoleosa provides a valuable resource for understanding genome evolution and self-incompatibility.</title>
        <authorList>
            <person name="Gong W."/>
            <person name="Xiao S."/>
            <person name="Wang L."/>
            <person name="Liao Z."/>
            <person name="Chang Y."/>
            <person name="Mo W."/>
            <person name="Hu G."/>
            <person name="Li W."/>
            <person name="Zhao G."/>
            <person name="Zhu H."/>
            <person name="Hu X."/>
            <person name="Ji K."/>
            <person name="Xiang X."/>
            <person name="Song Q."/>
            <person name="Yuan D."/>
            <person name="Jin S."/>
            <person name="Zhang L."/>
        </authorList>
    </citation>
    <scope>NUCLEOTIDE SEQUENCE [LARGE SCALE GENOMIC DNA]</scope>
    <source>
        <strain evidence="1">SQ_2022a</strain>
    </source>
</reference>
<sequence>MYAQLCSDLNEKLPPFPSDEPGGKEITFKRVLLNICHEAYEGSNKLGEEVKQMTAPEQESERRDKERMVKLRTLGNIRLIEELLKEKMVPEKIVHHIVQISFYTPFVSLQWWTNQKQAAKQTKAVFNLPWPKST</sequence>
<dbReference type="Proteomes" id="UP001060215">
    <property type="component" value="Chromosome 5"/>
</dbReference>
<keyword evidence="1" id="KW-0648">Protein biosynthesis</keyword>
<dbReference type="EMBL" id="CM045762">
    <property type="protein sequence ID" value="KAI8010582.1"/>
    <property type="molecule type" value="Genomic_DNA"/>
</dbReference>
<proteinExistence type="predicted"/>
<protein>
    <submittedName>
        <fullName evidence="1">Eukaryotic translation initiation factor isoform 4G-1</fullName>
    </submittedName>
</protein>
<keyword evidence="1" id="KW-0396">Initiation factor</keyword>
<organism evidence="1 2">
    <name type="scientific">Camellia lanceoleosa</name>
    <dbReference type="NCBI Taxonomy" id="1840588"/>
    <lineage>
        <taxon>Eukaryota</taxon>
        <taxon>Viridiplantae</taxon>
        <taxon>Streptophyta</taxon>
        <taxon>Embryophyta</taxon>
        <taxon>Tracheophyta</taxon>
        <taxon>Spermatophyta</taxon>
        <taxon>Magnoliopsida</taxon>
        <taxon>eudicotyledons</taxon>
        <taxon>Gunneridae</taxon>
        <taxon>Pentapetalae</taxon>
        <taxon>asterids</taxon>
        <taxon>Ericales</taxon>
        <taxon>Theaceae</taxon>
        <taxon>Camellia</taxon>
    </lineage>
</organism>
<comment type="caution">
    <text evidence="1">The sequence shown here is derived from an EMBL/GenBank/DDBJ whole genome shotgun (WGS) entry which is preliminary data.</text>
</comment>
<keyword evidence="2" id="KW-1185">Reference proteome</keyword>
<accession>A0ACC0HCM1</accession>